<dbReference type="Proteomes" id="UP000466931">
    <property type="component" value="Chromosome"/>
</dbReference>
<keyword evidence="3" id="KW-1185">Reference proteome</keyword>
<dbReference type="InterPro" id="IPR050464">
    <property type="entry name" value="Zeta_carotene_desat/Oxidored"/>
</dbReference>
<organism evidence="2 3">
    <name type="scientific">Mycolicibacterium confluentis</name>
    <dbReference type="NCBI Taxonomy" id="28047"/>
    <lineage>
        <taxon>Bacteria</taxon>
        <taxon>Bacillati</taxon>
        <taxon>Actinomycetota</taxon>
        <taxon>Actinomycetes</taxon>
        <taxon>Mycobacteriales</taxon>
        <taxon>Mycobacteriaceae</taxon>
        <taxon>Mycolicibacterium</taxon>
    </lineage>
</organism>
<dbReference type="Pfam" id="PF01593">
    <property type="entry name" value="Amino_oxidase"/>
    <property type="match status" value="1"/>
</dbReference>
<dbReference type="EMBL" id="AP022612">
    <property type="protein sequence ID" value="BBZ33625.1"/>
    <property type="molecule type" value="Genomic_DNA"/>
</dbReference>
<protein>
    <submittedName>
        <fullName evidence="2">Phytoene dehydrogenase</fullName>
    </submittedName>
</protein>
<reference evidence="2" key="1">
    <citation type="journal article" date="2019" name="Emerg. Microbes Infect.">
        <title>Comprehensive subspecies identification of 175 nontuberculous mycobacteria species based on 7547 genomic profiles.</title>
        <authorList>
            <person name="Matsumoto Y."/>
            <person name="Kinjo T."/>
            <person name="Motooka D."/>
            <person name="Nabeya D."/>
            <person name="Jung N."/>
            <person name="Uechi K."/>
            <person name="Horii T."/>
            <person name="Iida T."/>
            <person name="Fujita J."/>
            <person name="Nakamura S."/>
        </authorList>
    </citation>
    <scope>NUCLEOTIDE SEQUENCE [LARGE SCALE GENOMIC DNA]</scope>
    <source>
        <strain evidence="2">JCM 13671</strain>
    </source>
</reference>
<sequence length="563" mass="62066">MAVLGGGVGGLSAAHELIERGFAVTVYEKREDFGGKARSMPVPDSGTGGREHLPAEHGFRFFPGFYRHLPDTMSRIPDGSQNVADHLVSATRILLAQADGRNELVSASQAPTSFDDLAVMIRFLHQFGAEVGVPPAELALFSERLLTLLTSCDERRLEQWEKMSWWDYTGAEQRSPAFQKFLADGLTRTLVAARAREMSARTGGLTLCQLLFDLVRVGGRVDRVLDGPTSEVWIDPWIAHLKRSGVVFRNDREVAGIDCDGRRITGVTISGSGGSERIIADHYVAALPVERLRLLLSPALRRAEPRLAALPRLVVRWMNGVMFYLDQDVPLEHGHAIFIDSEWALTAISQAQFWPDVDLTERGDGRVEGILSVDVSEWDRPGRRTGKVAMACSKEEIRAEVWGQLIDHIDDGSLDEDNVVTWFLDPAIEFPNPAAATNLEPLLVNTAGSWQDRPEAVTRIPNFFLAADFVRTHTDLATMEGANEAARRAVNGILAATRSDSPPCRLWTLREPAALAPFRALDRLRWRAGRRAAKAPVRVSADGELQPSGPIARGLLAASRRIR</sequence>
<dbReference type="Gene3D" id="3.50.50.60">
    <property type="entry name" value="FAD/NAD(P)-binding domain"/>
    <property type="match status" value="1"/>
</dbReference>
<dbReference type="PANTHER" id="PTHR42923:SF46">
    <property type="entry name" value="AMINE OXIDASE"/>
    <property type="match status" value="1"/>
</dbReference>
<dbReference type="AlphaFoldDB" id="A0A7I7XWD2"/>
<dbReference type="InterPro" id="IPR002937">
    <property type="entry name" value="Amino_oxidase"/>
</dbReference>
<dbReference type="PANTHER" id="PTHR42923">
    <property type="entry name" value="PROTOPORPHYRINOGEN OXIDASE"/>
    <property type="match status" value="1"/>
</dbReference>
<proteinExistence type="predicted"/>
<name>A0A7I7XWD2_9MYCO</name>
<dbReference type="GO" id="GO:0016491">
    <property type="term" value="F:oxidoreductase activity"/>
    <property type="evidence" value="ECO:0007669"/>
    <property type="project" value="InterPro"/>
</dbReference>
<accession>A0A7I7XWD2</accession>
<feature type="domain" description="Amine oxidase" evidence="1">
    <location>
        <begin position="9"/>
        <end position="494"/>
    </location>
</feature>
<reference evidence="2" key="2">
    <citation type="submission" date="2020-02" db="EMBL/GenBank/DDBJ databases">
        <authorList>
            <person name="Matsumoto Y."/>
            <person name="Motooka D."/>
            <person name="Nakamura S."/>
        </authorList>
    </citation>
    <scope>NUCLEOTIDE SEQUENCE</scope>
    <source>
        <strain evidence="2">JCM 13671</strain>
    </source>
</reference>
<evidence type="ECO:0000259" key="1">
    <source>
        <dbReference type="Pfam" id="PF01593"/>
    </source>
</evidence>
<gene>
    <name evidence="2" type="ORF">MCNF_22300</name>
</gene>
<evidence type="ECO:0000313" key="3">
    <source>
        <dbReference type="Proteomes" id="UP000466931"/>
    </source>
</evidence>
<evidence type="ECO:0000313" key="2">
    <source>
        <dbReference type="EMBL" id="BBZ33625.1"/>
    </source>
</evidence>
<dbReference type="SUPFAM" id="SSF51905">
    <property type="entry name" value="FAD/NAD(P)-binding domain"/>
    <property type="match status" value="1"/>
</dbReference>
<dbReference type="InterPro" id="IPR036188">
    <property type="entry name" value="FAD/NAD-bd_sf"/>
</dbReference>